<dbReference type="Gene3D" id="3.30.40.10">
    <property type="entry name" value="Zinc/RING finger domain, C3HC4 (zinc finger)"/>
    <property type="match status" value="1"/>
</dbReference>
<accession>A0A7J6VCQ4</accession>
<dbReference type="PANTHER" id="PTHR46508">
    <property type="entry name" value="PHD FINGER FAMILY PROTEIN"/>
    <property type="match status" value="1"/>
</dbReference>
<feature type="non-terminal residue" evidence="10">
    <location>
        <position position="728"/>
    </location>
</feature>
<feature type="compositionally biased region" description="Basic and acidic residues" evidence="6">
    <location>
        <begin position="290"/>
        <end position="308"/>
    </location>
</feature>
<dbReference type="InterPro" id="IPR011011">
    <property type="entry name" value="Znf_FYVE_PHD"/>
</dbReference>
<dbReference type="PANTHER" id="PTHR46508:SF3">
    <property type="entry name" value="ACYL-COA N-ACYLTRANSFERASE WITH RING_FYVE_PHD-TYPE ZINC FINGER PROTEIN"/>
    <property type="match status" value="1"/>
</dbReference>
<dbReference type="GO" id="GO:0008270">
    <property type="term" value="F:zinc ion binding"/>
    <property type="evidence" value="ECO:0007669"/>
    <property type="project" value="UniProtKB-KW"/>
</dbReference>
<dbReference type="AlphaFoldDB" id="A0A7J6VCQ4"/>
<feature type="domain" description="Tify" evidence="8">
    <location>
        <begin position="623"/>
        <end position="672"/>
    </location>
</feature>
<dbReference type="InterPro" id="IPR054292">
    <property type="entry name" value="DUF7028"/>
</dbReference>
<protein>
    <submittedName>
        <fullName evidence="10">Increased dna methylation</fullName>
    </submittedName>
</protein>
<dbReference type="OrthoDB" id="429143at2759"/>
<organism evidence="10 11">
    <name type="scientific">Thalictrum thalictroides</name>
    <name type="common">Rue-anemone</name>
    <name type="synonym">Anemone thalictroides</name>
    <dbReference type="NCBI Taxonomy" id="46969"/>
    <lineage>
        <taxon>Eukaryota</taxon>
        <taxon>Viridiplantae</taxon>
        <taxon>Streptophyta</taxon>
        <taxon>Embryophyta</taxon>
        <taxon>Tracheophyta</taxon>
        <taxon>Spermatophyta</taxon>
        <taxon>Magnoliopsida</taxon>
        <taxon>Ranunculales</taxon>
        <taxon>Ranunculaceae</taxon>
        <taxon>Thalictroideae</taxon>
        <taxon>Thalictrum</taxon>
    </lineage>
</organism>
<evidence type="ECO:0000256" key="5">
    <source>
        <dbReference type="ARBA" id="ARBA00023242"/>
    </source>
</evidence>
<comment type="subcellular location">
    <subcellularLocation>
        <location evidence="1">Nucleus</location>
    </subcellularLocation>
</comment>
<feature type="compositionally biased region" description="Basic and acidic residues" evidence="6">
    <location>
        <begin position="184"/>
        <end position="203"/>
    </location>
</feature>
<dbReference type="InterPro" id="IPR019787">
    <property type="entry name" value="Znf_PHD-finger"/>
</dbReference>
<keyword evidence="4" id="KW-0862">Zinc</keyword>
<dbReference type="Pfam" id="PF16135">
    <property type="entry name" value="TDBD"/>
    <property type="match status" value="1"/>
</dbReference>
<sequence>MSERVEKIKGPFGCLIVKKKGDGMSNGGSAGNQKGFESKERKRPRLILSDSESDEDLYVSPPAKVVCYDGEASVSRNSIRDSFEREKHIEIDRKRKPVPDMYKEGTRIDRSKFVDIAIERKRNRIGDTGYCKDENFDKILLKDGVEERRTEIGRNGVLISKTRVQIDKRRDFEAESSRSISVGNRDHSEFDSHSKLERDRESIYSERQRIDKKNGKICPGFLREKFGVHHCEPIRVQGKNGVLKVMPKSNNKVGGPDKHFSPKIEEKGINDSRSADYSNQRAPIPPSLHSESKLREKSQSVVVTEKKQASSHKKLSIKKCETSQQRTQVTETSLSQESKEMGTCNSKKEVCNKKQKTLTPESCMSTKRKEGEVKRGSGTEKQLLREQIRQMLVNAGWTIDLRPRRNRDYQDAVYINPTGTEFWSITKAYYAFQKNFDDEGKDQKHHGDLSSFTPIPEDVISKLTRQTRKKIERDMRMKQKAVRGIKNANETSEKMSKNRHIKVITDSDMSEENMNSHDMHDDKSMKVRIKGKGVVGVNAEGLVKSKQPTLCKAGLGNVEDRRQNGRALLARSSSKGPNMDGDDFVPYTGKRTVLSWLIDMETIPLSGKVQYMNKKRTRAKMEGWITRDGIHCCCCSKILTISKFELHAGSKVHKPLKNIIVENGASLYQCQLDAWNKQDKSVRLGFHFIDVDGDDPNDDTCGICGDGGDLICCDGCPSTFHQSCLDIK</sequence>
<evidence type="ECO:0000256" key="1">
    <source>
        <dbReference type="ARBA" id="ARBA00004123"/>
    </source>
</evidence>
<dbReference type="Pfam" id="PF22970">
    <property type="entry name" value="DUF7028"/>
    <property type="match status" value="1"/>
</dbReference>
<proteinExistence type="predicted"/>
<reference evidence="10 11" key="1">
    <citation type="submission" date="2020-06" db="EMBL/GenBank/DDBJ databases">
        <title>Transcriptomic and genomic resources for Thalictrum thalictroides and T. hernandezii: Facilitating candidate gene discovery in an emerging model plant lineage.</title>
        <authorList>
            <person name="Arias T."/>
            <person name="Riano-Pachon D.M."/>
            <person name="Di Stilio V.S."/>
        </authorList>
    </citation>
    <scope>NUCLEOTIDE SEQUENCE [LARGE SCALE GENOMIC DNA]</scope>
    <source>
        <strain evidence="11">cv. WT478/WT964</strain>
        <tissue evidence="10">Leaves</tissue>
    </source>
</reference>
<keyword evidence="3" id="KW-0863">Zinc-finger</keyword>
<evidence type="ECO:0000259" key="9">
    <source>
        <dbReference type="Pfam" id="PF22970"/>
    </source>
</evidence>
<evidence type="ECO:0000256" key="2">
    <source>
        <dbReference type="ARBA" id="ARBA00022723"/>
    </source>
</evidence>
<dbReference type="GO" id="GO:0005634">
    <property type="term" value="C:nucleus"/>
    <property type="evidence" value="ECO:0007669"/>
    <property type="project" value="UniProtKB-SubCell"/>
</dbReference>
<comment type="caution">
    <text evidence="10">The sequence shown here is derived from an EMBL/GenBank/DDBJ whole genome shotgun (WGS) entry which is preliminary data.</text>
</comment>
<feature type="region of interest" description="Disordered" evidence="6">
    <location>
        <begin position="245"/>
        <end position="308"/>
    </location>
</feature>
<feature type="region of interest" description="Disordered" evidence="6">
    <location>
        <begin position="17"/>
        <end position="54"/>
    </location>
</feature>
<name>A0A7J6VCQ4_THATH</name>
<keyword evidence="2" id="KW-0479">Metal-binding</keyword>
<feature type="domain" description="DUF7028" evidence="9">
    <location>
        <begin position="360"/>
        <end position="434"/>
    </location>
</feature>
<dbReference type="SUPFAM" id="SSF57903">
    <property type="entry name" value="FYVE/PHD zinc finger"/>
    <property type="match status" value="1"/>
</dbReference>
<dbReference type="Pfam" id="PF00628">
    <property type="entry name" value="PHD"/>
    <property type="match status" value="1"/>
</dbReference>
<dbReference type="Proteomes" id="UP000554482">
    <property type="component" value="Unassembled WGS sequence"/>
</dbReference>
<evidence type="ECO:0000256" key="4">
    <source>
        <dbReference type="ARBA" id="ARBA00022833"/>
    </source>
</evidence>
<evidence type="ECO:0000313" key="10">
    <source>
        <dbReference type="EMBL" id="KAF5182527.1"/>
    </source>
</evidence>
<feature type="domain" description="PHD-type" evidence="7">
    <location>
        <begin position="701"/>
        <end position="727"/>
    </location>
</feature>
<evidence type="ECO:0000259" key="7">
    <source>
        <dbReference type="Pfam" id="PF00628"/>
    </source>
</evidence>
<evidence type="ECO:0000256" key="3">
    <source>
        <dbReference type="ARBA" id="ARBA00022771"/>
    </source>
</evidence>
<evidence type="ECO:0000259" key="8">
    <source>
        <dbReference type="Pfam" id="PF16135"/>
    </source>
</evidence>
<gene>
    <name evidence="10" type="ORF">FRX31_027886</name>
</gene>
<keyword evidence="11" id="KW-1185">Reference proteome</keyword>
<feature type="region of interest" description="Disordered" evidence="6">
    <location>
        <begin position="175"/>
        <end position="203"/>
    </location>
</feature>
<dbReference type="EMBL" id="JABWDY010034618">
    <property type="protein sequence ID" value="KAF5182527.1"/>
    <property type="molecule type" value="Genomic_DNA"/>
</dbReference>
<evidence type="ECO:0000256" key="6">
    <source>
        <dbReference type="SAM" id="MobiDB-lite"/>
    </source>
</evidence>
<feature type="compositionally biased region" description="Basic and acidic residues" evidence="6">
    <location>
        <begin position="255"/>
        <end position="274"/>
    </location>
</feature>
<evidence type="ECO:0000313" key="11">
    <source>
        <dbReference type="Proteomes" id="UP000554482"/>
    </source>
</evidence>
<dbReference type="InterPro" id="IPR032308">
    <property type="entry name" value="TDBD"/>
</dbReference>
<keyword evidence="5" id="KW-0539">Nucleus</keyword>
<dbReference type="InterPro" id="IPR013083">
    <property type="entry name" value="Znf_RING/FYVE/PHD"/>
</dbReference>